<dbReference type="GO" id="GO:0010333">
    <property type="term" value="F:terpene synthase activity"/>
    <property type="evidence" value="ECO:0007669"/>
    <property type="project" value="InterPro"/>
</dbReference>
<organism evidence="5 6">
    <name type="scientific">Cinnamomum micranthum f. kanehirae</name>
    <dbReference type="NCBI Taxonomy" id="337451"/>
    <lineage>
        <taxon>Eukaryota</taxon>
        <taxon>Viridiplantae</taxon>
        <taxon>Streptophyta</taxon>
        <taxon>Embryophyta</taxon>
        <taxon>Tracheophyta</taxon>
        <taxon>Spermatophyta</taxon>
        <taxon>Magnoliopsida</taxon>
        <taxon>Magnoliidae</taxon>
        <taxon>Laurales</taxon>
        <taxon>Lauraceae</taxon>
        <taxon>Cinnamomum</taxon>
    </lineage>
</organism>
<keyword evidence="2" id="KW-0479">Metal-binding</keyword>
<evidence type="ECO:0000256" key="3">
    <source>
        <dbReference type="ARBA" id="ARBA00022842"/>
    </source>
</evidence>
<dbReference type="GO" id="GO:0000287">
    <property type="term" value="F:magnesium ion binding"/>
    <property type="evidence" value="ECO:0007669"/>
    <property type="project" value="InterPro"/>
</dbReference>
<dbReference type="Pfam" id="PF03936">
    <property type="entry name" value="Terpene_synth_C"/>
    <property type="match status" value="1"/>
</dbReference>
<name>A0A443Q5K0_9MAGN</name>
<evidence type="ECO:0000256" key="2">
    <source>
        <dbReference type="ARBA" id="ARBA00022723"/>
    </source>
</evidence>
<keyword evidence="3" id="KW-0460">Magnesium</keyword>
<dbReference type="Proteomes" id="UP000283530">
    <property type="component" value="Unassembled WGS sequence"/>
</dbReference>
<dbReference type="OrthoDB" id="1936865at2759"/>
<evidence type="ECO:0000259" key="4">
    <source>
        <dbReference type="Pfam" id="PF03936"/>
    </source>
</evidence>
<dbReference type="InterPro" id="IPR005630">
    <property type="entry name" value="Terpene_synthase_metal-bd"/>
</dbReference>
<proteinExistence type="predicted"/>
<protein>
    <submittedName>
        <fullName evidence="5">Terpene synthase 10-like protein</fullName>
    </submittedName>
</protein>
<sequence length="154" mass="17775">MNEIWDPDVFNKFKTREVWSHHKLSLKTSMGILSLYEASHLAYQERLFYLNVQKRSHALGGVVWVLRKAELLQRQDNGMLLLALGVMFEPQFGYPRVELAKVFQLITTIDDIYDVFGSLDELECFTDAVDSSWKKLNEEVRTASPYLSLSSTVP</sequence>
<dbReference type="AlphaFoldDB" id="A0A443Q5K0"/>
<keyword evidence="6" id="KW-1185">Reference proteome</keyword>
<reference evidence="5 6" key="1">
    <citation type="journal article" date="2019" name="Nat. Plants">
        <title>Stout camphor tree genome fills gaps in understanding of flowering plant genome evolution.</title>
        <authorList>
            <person name="Chaw S.M."/>
            <person name="Liu Y.C."/>
            <person name="Wu Y.W."/>
            <person name="Wang H.Y."/>
            <person name="Lin C.I."/>
            <person name="Wu C.S."/>
            <person name="Ke H.M."/>
            <person name="Chang L.Y."/>
            <person name="Hsu C.Y."/>
            <person name="Yang H.T."/>
            <person name="Sudianto E."/>
            <person name="Hsu M.H."/>
            <person name="Wu K.P."/>
            <person name="Wang L.N."/>
            <person name="Leebens-Mack J.H."/>
            <person name="Tsai I.J."/>
        </authorList>
    </citation>
    <scope>NUCLEOTIDE SEQUENCE [LARGE SCALE GENOMIC DNA]</scope>
    <source>
        <strain evidence="6">cv. Chaw 1501</strain>
        <tissue evidence="5">Young leaves</tissue>
    </source>
</reference>
<feature type="domain" description="Terpene synthase metal-binding" evidence="4">
    <location>
        <begin position="80"/>
        <end position="135"/>
    </location>
</feature>
<accession>A0A443Q5K0</accession>
<gene>
    <name evidence="5" type="ORF">CKAN_02784700</name>
</gene>
<dbReference type="GO" id="GO:0016114">
    <property type="term" value="P:terpenoid biosynthetic process"/>
    <property type="evidence" value="ECO:0007669"/>
    <property type="project" value="InterPro"/>
</dbReference>
<dbReference type="PANTHER" id="PTHR31225:SF9">
    <property type="entry name" value="TERPENE SYNTHASE 10"/>
    <property type="match status" value="1"/>
</dbReference>
<dbReference type="PANTHER" id="PTHR31225">
    <property type="entry name" value="OS04G0344100 PROTEIN-RELATED"/>
    <property type="match status" value="1"/>
</dbReference>
<comment type="caution">
    <text evidence="5">The sequence shown here is derived from an EMBL/GenBank/DDBJ whole genome shotgun (WGS) entry which is preliminary data.</text>
</comment>
<comment type="pathway">
    <text evidence="1">Secondary metabolite biosynthesis; terpenoid biosynthesis.</text>
</comment>
<dbReference type="SUPFAM" id="SSF48576">
    <property type="entry name" value="Terpenoid synthases"/>
    <property type="match status" value="1"/>
</dbReference>
<dbReference type="Gene3D" id="1.10.600.10">
    <property type="entry name" value="Farnesyl Diphosphate Synthase"/>
    <property type="match status" value="1"/>
</dbReference>
<evidence type="ECO:0000313" key="5">
    <source>
        <dbReference type="EMBL" id="RWR98310.1"/>
    </source>
</evidence>
<dbReference type="InterPro" id="IPR008949">
    <property type="entry name" value="Isoprenoid_synthase_dom_sf"/>
</dbReference>
<dbReference type="EMBL" id="QPKB01001439">
    <property type="protein sequence ID" value="RWR98310.1"/>
    <property type="molecule type" value="Genomic_DNA"/>
</dbReference>
<evidence type="ECO:0000313" key="6">
    <source>
        <dbReference type="Proteomes" id="UP000283530"/>
    </source>
</evidence>
<dbReference type="InterPro" id="IPR050148">
    <property type="entry name" value="Terpene_synthase-like"/>
</dbReference>
<evidence type="ECO:0000256" key="1">
    <source>
        <dbReference type="ARBA" id="ARBA00004721"/>
    </source>
</evidence>